<evidence type="ECO:0008006" key="3">
    <source>
        <dbReference type="Google" id="ProtNLM"/>
    </source>
</evidence>
<protein>
    <recommendedName>
        <fullName evidence="3">Lipoprotein</fullName>
    </recommendedName>
</protein>
<comment type="caution">
    <text evidence="1">The sequence shown here is derived from an EMBL/GenBank/DDBJ whole genome shotgun (WGS) entry which is preliminary data.</text>
</comment>
<reference evidence="2" key="1">
    <citation type="submission" date="2016-12" db="EMBL/GenBank/DDBJ databases">
        <title>Draft Genome Sequences od Carboxydothermus pertinax and islandicus, Hydrogenogenic Carboxydotrophic Bacteria.</title>
        <authorList>
            <person name="Fukuyama Y."/>
            <person name="Ohmae K."/>
            <person name="Yoneda Y."/>
            <person name="Yoshida T."/>
            <person name="Sako Y."/>
        </authorList>
    </citation>
    <scope>NUCLEOTIDE SEQUENCE [LARGE SCALE GENOMIC DNA]</scope>
    <source>
        <strain evidence="2">SET</strain>
    </source>
</reference>
<accession>A0A1L8D2P0</accession>
<organism evidence="1 2">
    <name type="scientific">Carboxydothermus islandicus</name>
    <dbReference type="NCBI Taxonomy" id="661089"/>
    <lineage>
        <taxon>Bacteria</taxon>
        <taxon>Bacillati</taxon>
        <taxon>Bacillota</taxon>
        <taxon>Clostridia</taxon>
        <taxon>Thermoanaerobacterales</taxon>
        <taxon>Thermoanaerobacteraceae</taxon>
        <taxon>Carboxydothermus</taxon>
    </lineage>
</organism>
<dbReference type="RefSeq" id="WP_235837267.1">
    <property type="nucleotide sequence ID" value="NZ_BDJL01000038.1"/>
</dbReference>
<dbReference type="AlphaFoldDB" id="A0A1L8D2P0"/>
<dbReference type="EMBL" id="BDJL01000038">
    <property type="protein sequence ID" value="GAV25423.1"/>
    <property type="molecule type" value="Genomic_DNA"/>
</dbReference>
<proteinExistence type="predicted"/>
<dbReference type="PROSITE" id="PS51257">
    <property type="entry name" value="PROKAR_LIPOPROTEIN"/>
    <property type="match status" value="1"/>
</dbReference>
<evidence type="ECO:0000313" key="2">
    <source>
        <dbReference type="Proteomes" id="UP000187338"/>
    </source>
</evidence>
<gene>
    <name evidence="1" type="ORF">ciss_13560</name>
</gene>
<keyword evidence="2" id="KW-1185">Reference proteome</keyword>
<name>A0A1L8D2P0_9THEO</name>
<dbReference type="Proteomes" id="UP000187338">
    <property type="component" value="Unassembled WGS sequence"/>
</dbReference>
<dbReference type="STRING" id="661089.ciss_13560"/>
<sequence length="372" mass="43239">MKKRFLIIVVFLFIIFIFVGSGCSQKEFVHQNPPSNKATGESNIVDNETIKENKNPYADAIITLKPPFGRIGDVVLVGNDLYMCVSDNTEFTKNIIKYNLQTKQTEKIFTSEFDDPSVQNLMINDRWLIWTDSTADGLLHRIYVKNLKTGKIKLIAKLAFKGLTPISPFLYEDFIAWVEPTRYDGKYFNGKVVLYNLNNHKTKVVSKIRQLGLYNNFIYINDNKILWTDSYDGKGYYKFYDLKTYKIKTYESKYLYPGYAKFAGNKIYSLNFNNIRDWTSHKFEEYDIKNNLYTSISSGYINGFSLGKKYILVMNSQNLLELYSMDKLEWIPLEIRVDSIIECNGKLVATFNEIDLTTTIYIIDLEKIKSKG</sequence>
<dbReference type="SUPFAM" id="SSF75011">
    <property type="entry name" value="3-carboxy-cis,cis-mucoante lactonizing enzyme"/>
    <property type="match status" value="1"/>
</dbReference>
<evidence type="ECO:0000313" key="1">
    <source>
        <dbReference type="EMBL" id="GAV25423.1"/>
    </source>
</evidence>